<feature type="compositionally biased region" description="Acidic residues" evidence="1">
    <location>
        <begin position="505"/>
        <end position="515"/>
    </location>
</feature>
<accession>A0AA36J8A4</accession>
<organism evidence="2 3">
    <name type="scientific">Effrenium voratum</name>
    <dbReference type="NCBI Taxonomy" id="2562239"/>
    <lineage>
        <taxon>Eukaryota</taxon>
        <taxon>Sar</taxon>
        <taxon>Alveolata</taxon>
        <taxon>Dinophyceae</taxon>
        <taxon>Suessiales</taxon>
        <taxon>Symbiodiniaceae</taxon>
        <taxon>Effrenium</taxon>
    </lineage>
</organism>
<dbReference type="AlphaFoldDB" id="A0AA36J8A4"/>
<dbReference type="EMBL" id="CAUJNA010003392">
    <property type="protein sequence ID" value="CAJ1400932.1"/>
    <property type="molecule type" value="Genomic_DNA"/>
</dbReference>
<evidence type="ECO:0000313" key="3">
    <source>
        <dbReference type="Proteomes" id="UP001178507"/>
    </source>
</evidence>
<sequence>MGAGPLHADCSRICETSVEDRRVECVTSGRDPDRVVLAWDSASPRSHEASRSSTKSAPSEYRIRFYNFNMGNSSNFQSVDQLQGPGGRGKFQDALGERFVDGLAPDVSFATFVETRLNFREWIEQYMAKRSSSRLDSLVAQSARREGKKSNRNLMLSLMEGIAATYNGNLKSMLAFCSKDFVEDSSGGLFGRLNEPRLGGMVPNPKKAFIGRSLVLQGEAGRGIRLSFVGTHFPISQVAAALEDPSKDPLEGAKIALAKTLRKVLKKASLRKLTDEKTIIFLQGDINSRTVLRGSEVNDALLEVLEDESLQSAMQAELELPPGRWREVVPHHSVNDLPVTYKFNAEKSCQTGNSPVRSGSNDPEHYLTIGDVMSKARLRSFSEAPELRNGCGFQHGLYKRTLASLGEWLDTWGVAFKQHDFRSFRFPACADRVIYWASDELHDYLSLELPRGGYEVNHGQLGSDHRPVSLEVVMKLYSSKIRHSTHLKPARSFMGEGYLSEAEDLASEEDPDDLYEATPKTVASSPPAFGKAASLSSRRLFADGAASEDEGT</sequence>
<dbReference type="Gene3D" id="3.60.10.10">
    <property type="entry name" value="Endonuclease/exonuclease/phosphatase"/>
    <property type="match status" value="1"/>
</dbReference>
<dbReference type="InterPro" id="IPR036691">
    <property type="entry name" value="Endo/exonu/phosph_ase_sf"/>
</dbReference>
<protein>
    <submittedName>
        <fullName evidence="2">Uncharacterized protein</fullName>
    </submittedName>
</protein>
<feature type="region of interest" description="Disordered" evidence="1">
    <location>
        <begin position="505"/>
        <end position="532"/>
    </location>
</feature>
<name>A0AA36J8A4_9DINO</name>
<proteinExistence type="predicted"/>
<comment type="caution">
    <text evidence="2">The sequence shown here is derived from an EMBL/GenBank/DDBJ whole genome shotgun (WGS) entry which is preliminary data.</text>
</comment>
<reference evidence="2" key="1">
    <citation type="submission" date="2023-08" db="EMBL/GenBank/DDBJ databases">
        <authorList>
            <person name="Chen Y."/>
            <person name="Shah S."/>
            <person name="Dougan E. K."/>
            <person name="Thang M."/>
            <person name="Chan C."/>
        </authorList>
    </citation>
    <scope>NUCLEOTIDE SEQUENCE</scope>
</reference>
<evidence type="ECO:0000256" key="1">
    <source>
        <dbReference type="SAM" id="MobiDB-lite"/>
    </source>
</evidence>
<dbReference type="Proteomes" id="UP001178507">
    <property type="component" value="Unassembled WGS sequence"/>
</dbReference>
<keyword evidence="3" id="KW-1185">Reference proteome</keyword>
<dbReference type="SUPFAM" id="SSF56219">
    <property type="entry name" value="DNase I-like"/>
    <property type="match status" value="1"/>
</dbReference>
<evidence type="ECO:0000313" key="2">
    <source>
        <dbReference type="EMBL" id="CAJ1400932.1"/>
    </source>
</evidence>
<gene>
    <name evidence="2" type="ORF">EVOR1521_LOCUS24172</name>
</gene>